<proteinExistence type="predicted"/>
<sequence length="251" mass="27865">MYALINLTPDSRQAGNTFRSDVVAMNSAEPDSSDCMCVVNASSECLMSIGALVRLANAQLWRNHKMSSEYLAGADFYTIVILSLFASIIGLLLIRAIKPNETLDDQVTILLNSMRVRVEIEDSVRQRRKLREAKEKAQKWLQEAKHRSAKSFPFRKAHSTSESETVCARTEEVFGARRASKQLSLPHGSDSEGHKSQPPRPHHYGRAASHLGFVPEIVVTPEIVVQRPAVAPSVESASGARRLSRLVFLIE</sequence>
<dbReference type="AlphaFoldDB" id="A0A0M3HQ98"/>
<feature type="region of interest" description="Disordered" evidence="1">
    <location>
        <begin position="182"/>
        <end position="206"/>
    </location>
</feature>
<organism evidence="3 4">
    <name type="scientific">Ascaris lumbricoides</name>
    <name type="common">Giant roundworm</name>
    <dbReference type="NCBI Taxonomy" id="6252"/>
    <lineage>
        <taxon>Eukaryota</taxon>
        <taxon>Metazoa</taxon>
        <taxon>Ecdysozoa</taxon>
        <taxon>Nematoda</taxon>
        <taxon>Chromadorea</taxon>
        <taxon>Rhabditida</taxon>
        <taxon>Spirurina</taxon>
        <taxon>Ascaridomorpha</taxon>
        <taxon>Ascaridoidea</taxon>
        <taxon>Ascarididae</taxon>
        <taxon>Ascaris</taxon>
    </lineage>
</organism>
<keyword evidence="2" id="KW-1133">Transmembrane helix</keyword>
<protein>
    <submittedName>
        <fullName evidence="4">Ion transport domain-containing protein</fullName>
    </submittedName>
</protein>
<evidence type="ECO:0000313" key="3">
    <source>
        <dbReference type="Proteomes" id="UP000036681"/>
    </source>
</evidence>
<keyword evidence="2" id="KW-0472">Membrane</keyword>
<name>A0A0M3HQ98_ASCLU</name>
<dbReference type="Proteomes" id="UP000036681">
    <property type="component" value="Unplaced"/>
</dbReference>
<evidence type="ECO:0000313" key="4">
    <source>
        <dbReference type="WBParaSite" id="ALUE_0000423201-mRNA-1"/>
    </source>
</evidence>
<evidence type="ECO:0000256" key="2">
    <source>
        <dbReference type="SAM" id="Phobius"/>
    </source>
</evidence>
<keyword evidence="3" id="KW-1185">Reference proteome</keyword>
<evidence type="ECO:0000256" key="1">
    <source>
        <dbReference type="SAM" id="MobiDB-lite"/>
    </source>
</evidence>
<dbReference type="WBParaSite" id="ALUE_0000423201-mRNA-1">
    <property type="protein sequence ID" value="ALUE_0000423201-mRNA-1"/>
    <property type="gene ID" value="ALUE_0000423201"/>
</dbReference>
<feature type="transmembrane region" description="Helical" evidence="2">
    <location>
        <begin position="76"/>
        <end position="94"/>
    </location>
</feature>
<keyword evidence="2" id="KW-0812">Transmembrane</keyword>
<accession>A0A0M3HQ98</accession>
<reference evidence="4" key="1">
    <citation type="submission" date="2017-02" db="UniProtKB">
        <authorList>
            <consortium name="WormBaseParasite"/>
        </authorList>
    </citation>
    <scope>IDENTIFICATION</scope>
</reference>